<evidence type="ECO:0000256" key="3">
    <source>
        <dbReference type="ARBA" id="ARBA00020586"/>
    </source>
</evidence>
<dbReference type="PATRIC" id="fig|2041.4.peg.3122"/>
<reference evidence="6 7" key="1">
    <citation type="journal article" date="1991" name="Int. J. Syst. Bacteriol.">
        <title>Description of the erythromycin-producing bacterium Arthrobacter sp. strain NRRL B-3381 as Aeromicrobium erythreum gen. nov., sp. nov.</title>
        <authorList>
            <person name="Miller E.S."/>
            <person name="Woese C.R."/>
            <person name="Brenner S."/>
        </authorList>
    </citation>
    <scope>NUCLEOTIDE SEQUENCE [LARGE SCALE GENOMIC DNA]</scope>
    <source>
        <strain evidence="6 7">AR18</strain>
    </source>
</reference>
<keyword evidence="7" id="KW-1185">Reference proteome</keyword>
<evidence type="ECO:0000256" key="4">
    <source>
        <dbReference type="ARBA" id="ARBA00031122"/>
    </source>
</evidence>
<evidence type="ECO:0000313" key="6">
    <source>
        <dbReference type="EMBL" id="ALX05903.1"/>
    </source>
</evidence>
<dbReference type="InterPro" id="IPR016181">
    <property type="entry name" value="Acyl_CoA_acyltransferase"/>
</dbReference>
<dbReference type="Gene3D" id="3.40.630.30">
    <property type="match status" value="1"/>
</dbReference>
<dbReference type="Proteomes" id="UP000067689">
    <property type="component" value="Chromosome"/>
</dbReference>
<evidence type="ECO:0000259" key="5">
    <source>
        <dbReference type="SMART" id="SM01006"/>
    </source>
</evidence>
<accession>A0A0U4C4L4</accession>
<dbReference type="PANTHER" id="PTHR31438">
    <property type="entry name" value="LYSINE N-ACYLTRANSFERASE C17G9.06C-RELATED"/>
    <property type="match status" value="1"/>
</dbReference>
<comment type="function">
    <text evidence="1">Acyltransferase required for the direct transfer of medium- to long-chain fatty acyl moieties from a carrier protein (MbtL) on to the epsilon-amino group of lysine residue in the mycobactin core.</text>
</comment>
<dbReference type="GO" id="GO:0019290">
    <property type="term" value="P:siderophore biosynthetic process"/>
    <property type="evidence" value="ECO:0007669"/>
    <property type="project" value="InterPro"/>
</dbReference>
<dbReference type="RefSeq" id="WP_067860340.1">
    <property type="nucleotide sequence ID" value="NZ_CP011502.1"/>
</dbReference>
<dbReference type="KEGG" id="aer:AERYTH_14945"/>
<organism evidence="6 7">
    <name type="scientific">Aeromicrobium erythreum</name>
    <dbReference type="NCBI Taxonomy" id="2041"/>
    <lineage>
        <taxon>Bacteria</taxon>
        <taxon>Bacillati</taxon>
        <taxon>Actinomycetota</taxon>
        <taxon>Actinomycetes</taxon>
        <taxon>Propionibacteriales</taxon>
        <taxon>Nocardioidaceae</taxon>
        <taxon>Aeromicrobium</taxon>
    </lineage>
</organism>
<comment type="pathway">
    <text evidence="2">Siderophore biosynthesis; mycobactin biosynthesis.</text>
</comment>
<gene>
    <name evidence="6" type="ORF">AERYTH_14945</name>
</gene>
<evidence type="ECO:0000256" key="2">
    <source>
        <dbReference type="ARBA" id="ARBA00005102"/>
    </source>
</evidence>
<dbReference type="AlphaFoldDB" id="A0A0U4C4L4"/>
<dbReference type="SUPFAM" id="SSF55729">
    <property type="entry name" value="Acyl-CoA N-acyltransferases (Nat)"/>
    <property type="match status" value="1"/>
</dbReference>
<dbReference type="PANTHER" id="PTHR31438:SF1">
    <property type="entry name" value="LYSINE N-ACYLTRANSFERASE C17G9.06C-RELATED"/>
    <property type="match status" value="1"/>
</dbReference>
<dbReference type="SMART" id="SM01006">
    <property type="entry name" value="AlcB"/>
    <property type="match status" value="1"/>
</dbReference>
<dbReference type="OrthoDB" id="5177616at2"/>
<dbReference type="UniPathway" id="UPA00011"/>
<evidence type="ECO:0000256" key="1">
    <source>
        <dbReference type="ARBA" id="ARBA00003818"/>
    </source>
</evidence>
<dbReference type="GO" id="GO:0016410">
    <property type="term" value="F:N-acyltransferase activity"/>
    <property type="evidence" value="ECO:0007669"/>
    <property type="project" value="TreeGrafter"/>
</dbReference>
<protein>
    <recommendedName>
        <fullName evidence="3">Lysine N-acyltransferase MbtK</fullName>
    </recommendedName>
    <alternativeName>
        <fullName evidence="4">Mycobactin synthase protein K</fullName>
    </alternativeName>
</protein>
<dbReference type="EMBL" id="CP011502">
    <property type="protein sequence ID" value="ALX05903.1"/>
    <property type="molecule type" value="Genomic_DNA"/>
</dbReference>
<dbReference type="STRING" id="2041.AERYTH_14945"/>
<dbReference type="InterPro" id="IPR019432">
    <property type="entry name" value="Acyltransferase_MbtK/IucB-like"/>
</dbReference>
<dbReference type="Pfam" id="PF13523">
    <property type="entry name" value="Acetyltransf_8"/>
    <property type="match status" value="2"/>
</dbReference>
<evidence type="ECO:0000313" key="7">
    <source>
        <dbReference type="Proteomes" id="UP000067689"/>
    </source>
</evidence>
<proteinExistence type="predicted"/>
<feature type="domain" description="Acyltransferase MbtK/IucB-like conserved" evidence="5">
    <location>
        <begin position="6"/>
        <end position="53"/>
    </location>
</feature>
<name>A0A0U4C4L4_9ACTN</name>
<sequence>MRIELEPLDVERDVDLLHAWVTHPRSRFWMMQGASVDDVRREYADIVASPHHDAWLGRVDDGDGAGGGAGPWAAKSTGGAGPWAANSPAFLAETYDPARSALSAVLDVRPGDLGMHVLVAPTDTPVHGFTTEVFAAVMRHCFALLGHADEPTARVVVEPDAANTAIHALNARAGFVVEGEVQLPDKRALLSTCTREQWERSELGAAVVAR</sequence>